<reference evidence="1" key="1">
    <citation type="submission" date="2023-08" db="EMBL/GenBank/DDBJ databases">
        <title>Chromosome-level Genome Assembly of mud carp (Cirrhinus molitorella).</title>
        <authorList>
            <person name="Liu H."/>
        </authorList>
    </citation>
    <scope>NUCLEOTIDE SEQUENCE</scope>
    <source>
        <strain evidence="1">Prfri</strain>
        <tissue evidence="1">Muscle</tissue>
    </source>
</reference>
<gene>
    <name evidence="1" type="ORF">Q8A67_021421</name>
</gene>
<name>A0AA88P6Y5_9TELE</name>
<evidence type="ECO:0000313" key="1">
    <source>
        <dbReference type="EMBL" id="KAK2874268.1"/>
    </source>
</evidence>
<comment type="caution">
    <text evidence="1">The sequence shown here is derived from an EMBL/GenBank/DDBJ whole genome shotgun (WGS) entry which is preliminary data.</text>
</comment>
<dbReference type="AlphaFoldDB" id="A0AA88P6Y5"/>
<dbReference type="EMBL" id="JAUYZG010000021">
    <property type="protein sequence ID" value="KAK2874268.1"/>
    <property type="molecule type" value="Genomic_DNA"/>
</dbReference>
<protein>
    <submittedName>
        <fullName evidence="1">Uncharacterized protein</fullName>
    </submittedName>
</protein>
<dbReference type="Proteomes" id="UP001187343">
    <property type="component" value="Unassembled WGS sequence"/>
</dbReference>
<sequence>MHLFRNPHDGTIPTEVWDGRHLRIFFLEHHQGHLCLHLRSTATYRIELNTESIKVQMHLMVKAHHIRVCQHVKK</sequence>
<evidence type="ECO:0000313" key="2">
    <source>
        <dbReference type="Proteomes" id="UP001187343"/>
    </source>
</evidence>
<organism evidence="1 2">
    <name type="scientific">Cirrhinus molitorella</name>
    <name type="common">mud carp</name>
    <dbReference type="NCBI Taxonomy" id="172907"/>
    <lineage>
        <taxon>Eukaryota</taxon>
        <taxon>Metazoa</taxon>
        <taxon>Chordata</taxon>
        <taxon>Craniata</taxon>
        <taxon>Vertebrata</taxon>
        <taxon>Euteleostomi</taxon>
        <taxon>Actinopterygii</taxon>
        <taxon>Neopterygii</taxon>
        <taxon>Teleostei</taxon>
        <taxon>Ostariophysi</taxon>
        <taxon>Cypriniformes</taxon>
        <taxon>Cyprinidae</taxon>
        <taxon>Labeoninae</taxon>
        <taxon>Labeonini</taxon>
        <taxon>Cirrhinus</taxon>
    </lineage>
</organism>
<accession>A0AA88P6Y5</accession>
<keyword evidence="2" id="KW-1185">Reference proteome</keyword>
<proteinExistence type="predicted"/>